<dbReference type="GO" id="GO:0009055">
    <property type="term" value="F:electron transfer activity"/>
    <property type="evidence" value="ECO:0007669"/>
    <property type="project" value="InterPro"/>
</dbReference>
<keyword evidence="11" id="KW-1185">Reference proteome</keyword>
<keyword evidence="1" id="KW-0813">Transport</keyword>
<dbReference type="EMBL" id="VFSU01000011">
    <property type="protein sequence ID" value="TPE63736.1"/>
    <property type="molecule type" value="Genomic_DNA"/>
</dbReference>
<dbReference type="GO" id="GO:0020037">
    <property type="term" value="F:heme binding"/>
    <property type="evidence" value="ECO:0007669"/>
    <property type="project" value="InterPro"/>
</dbReference>
<dbReference type="InterPro" id="IPR002327">
    <property type="entry name" value="Cyt_c_1A/1B"/>
</dbReference>
<evidence type="ECO:0000256" key="8">
    <source>
        <dbReference type="SAM" id="SignalP"/>
    </source>
</evidence>
<organism evidence="10 11">
    <name type="scientific">Sandaracinobacter neustonicus</name>
    <dbReference type="NCBI Taxonomy" id="1715348"/>
    <lineage>
        <taxon>Bacteria</taxon>
        <taxon>Pseudomonadati</taxon>
        <taxon>Pseudomonadota</taxon>
        <taxon>Alphaproteobacteria</taxon>
        <taxon>Sphingomonadales</taxon>
        <taxon>Sphingosinicellaceae</taxon>
        <taxon>Sandaracinobacter</taxon>
    </lineage>
</organism>
<dbReference type="AlphaFoldDB" id="A0A501XT76"/>
<name>A0A501XT76_9SPHN</name>
<protein>
    <submittedName>
        <fullName evidence="10">Cytochrome c family protein</fullName>
    </submittedName>
</protein>
<dbReference type="GO" id="GO:0046872">
    <property type="term" value="F:metal ion binding"/>
    <property type="evidence" value="ECO:0007669"/>
    <property type="project" value="UniProtKB-KW"/>
</dbReference>
<feature type="region of interest" description="Disordered" evidence="7">
    <location>
        <begin position="28"/>
        <end position="49"/>
    </location>
</feature>
<comment type="caution">
    <text evidence="10">The sequence shown here is derived from an EMBL/GenBank/DDBJ whole genome shotgun (WGS) entry which is preliminary data.</text>
</comment>
<evidence type="ECO:0000256" key="5">
    <source>
        <dbReference type="ARBA" id="ARBA00023004"/>
    </source>
</evidence>
<dbReference type="InterPro" id="IPR036909">
    <property type="entry name" value="Cyt_c-like_dom_sf"/>
</dbReference>
<keyword evidence="3 6" id="KW-0479">Metal-binding</keyword>
<evidence type="ECO:0000313" key="11">
    <source>
        <dbReference type="Proteomes" id="UP000319897"/>
    </source>
</evidence>
<dbReference type="OrthoDB" id="9805828at2"/>
<proteinExistence type="predicted"/>
<evidence type="ECO:0000259" key="9">
    <source>
        <dbReference type="PROSITE" id="PS51007"/>
    </source>
</evidence>
<evidence type="ECO:0000256" key="2">
    <source>
        <dbReference type="ARBA" id="ARBA00022617"/>
    </source>
</evidence>
<dbReference type="PRINTS" id="PR00604">
    <property type="entry name" value="CYTCHRMECIAB"/>
</dbReference>
<evidence type="ECO:0000256" key="3">
    <source>
        <dbReference type="ARBA" id="ARBA00022723"/>
    </source>
</evidence>
<evidence type="ECO:0000256" key="4">
    <source>
        <dbReference type="ARBA" id="ARBA00022982"/>
    </source>
</evidence>
<accession>A0A501XT76</accession>
<keyword evidence="8" id="KW-0732">Signal</keyword>
<feature type="chain" id="PRO_5021293504" evidence="8">
    <location>
        <begin position="20"/>
        <end position="164"/>
    </location>
</feature>
<evidence type="ECO:0000313" key="10">
    <source>
        <dbReference type="EMBL" id="TPE63736.1"/>
    </source>
</evidence>
<dbReference type="PANTHER" id="PTHR11961">
    <property type="entry name" value="CYTOCHROME C"/>
    <property type="match status" value="1"/>
</dbReference>
<dbReference type="Gene3D" id="1.10.760.10">
    <property type="entry name" value="Cytochrome c-like domain"/>
    <property type="match status" value="1"/>
</dbReference>
<dbReference type="RefSeq" id="WP_140926784.1">
    <property type="nucleotide sequence ID" value="NZ_VFSU01000011.1"/>
</dbReference>
<feature type="signal peptide" evidence="8">
    <location>
        <begin position="1"/>
        <end position="19"/>
    </location>
</feature>
<dbReference type="InterPro" id="IPR009056">
    <property type="entry name" value="Cyt_c-like_dom"/>
</dbReference>
<evidence type="ECO:0000256" key="7">
    <source>
        <dbReference type="SAM" id="MobiDB-lite"/>
    </source>
</evidence>
<keyword evidence="4" id="KW-0249">Electron transport</keyword>
<reference evidence="10 11" key="1">
    <citation type="submission" date="2019-06" db="EMBL/GenBank/DDBJ databases">
        <authorList>
            <person name="Lee I."/>
            <person name="Jang G.I."/>
            <person name="Hwang C.Y."/>
        </authorList>
    </citation>
    <scope>NUCLEOTIDE SEQUENCE [LARGE SCALE GENOMIC DNA]</scope>
    <source>
        <strain evidence="10 11">PAMC 28131</strain>
    </source>
</reference>
<keyword evidence="2 6" id="KW-0349">Heme</keyword>
<sequence length="164" mass="16656">MTICNQALLGSAAALLLLAGCGGSKTQEAPANDTSATAEAPPAAPEAAPEPVAAQAFADFTGDAAAGKTVFIQCQACHSLKPGENRVGPSLHGVIGATAGHVVDFRYSDANKGSGIVWTEDKLFDYLKNPRAMVPGTTMAFAGIQDPQKRANLIAYLKANGGAG</sequence>
<dbReference type="PROSITE" id="PS51007">
    <property type="entry name" value="CYTC"/>
    <property type="match status" value="1"/>
</dbReference>
<gene>
    <name evidence="10" type="ORF">FJQ54_02470</name>
</gene>
<dbReference type="SUPFAM" id="SSF46626">
    <property type="entry name" value="Cytochrome c"/>
    <property type="match status" value="1"/>
</dbReference>
<evidence type="ECO:0000256" key="1">
    <source>
        <dbReference type="ARBA" id="ARBA00022448"/>
    </source>
</evidence>
<feature type="domain" description="Cytochrome c" evidence="9">
    <location>
        <begin position="62"/>
        <end position="161"/>
    </location>
</feature>
<dbReference type="Proteomes" id="UP000319897">
    <property type="component" value="Unassembled WGS sequence"/>
</dbReference>
<feature type="compositionally biased region" description="Low complexity" evidence="7">
    <location>
        <begin position="36"/>
        <end position="49"/>
    </location>
</feature>
<keyword evidence="5 6" id="KW-0408">Iron</keyword>
<evidence type="ECO:0000256" key="6">
    <source>
        <dbReference type="PROSITE-ProRule" id="PRU00433"/>
    </source>
</evidence>
<dbReference type="Pfam" id="PF00034">
    <property type="entry name" value="Cytochrom_C"/>
    <property type="match status" value="1"/>
</dbReference>